<comment type="caution">
    <text evidence="1">The sequence shown here is derived from an EMBL/GenBank/DDBJ whole genome shotgun (WGS) entry which is preliminary data.</text>
</comment>
<sequence>MINNTLKNIENKSFEEANEAILEICRKKIKLSPEDIKFILNFQEKELVNVFFYEYSLLDQKDFIIIESFINSNLDNEDREFVSDLIYIALDFGLDLNYTKILSFLKIQEEDKDLIVLASLEYLHKNIKLLYCKDLIEGLEYIRDNDVYYQNEQLLASLILFRITHKNSYLTFIKELIKSDHSNLIYFENILKSEIYNALFFDLTEIKKISNL</sequence>
<accession>A0ABV7XVP2</accession>
<proteinExistence type="predicted"/>
<dbReference type="Proteomes" id="UP001595735">
    <property type="component" value="Unassembled WGS sequence"/>
</dbReference>
<protein>
    <recommendedName>
        <fullName evidence="3">DUF1186 domain-containing protein</fullName>
    </recommendedName>
</protein>
<keyword evidence="2" id="KW-1185">Reference proteome</keyword>
<dbReference type="RefSeq" id="WP_290295904.1">
    <property type="nucleotide sequence ID" value="NZ_JAUFQR010000001.1"/>
</dbReference>
<dbReference type="EMBL" id="JBHRYO010000002">
    <property type="protein sequence ID" value="MFC3755828.1"/>
    <property type="molecule type" value="Genomic_DNA"/>
</dbReference>
<evidence type="ECO:0008006" key="3">
    <source>
        <dbReference type="Google" id="ProtNLM"/>
    </source>
</evidence>
<evidence type="ECO:0000313" key="1">
    <source>
        <dbReference type="EMBL" id="MFC3755828.1"/>
    </source>
</evidence>
<organism evidence="1 2">
    <name type="scientific">Chryseobacterium tructae</name>
    <dbReference type="NCBI Taxonomy" id="1037380"/>
    <lineage>
        <taxon>Bacteria</taxon>
        <taxon>Pseudomonadati</taxon>
        <taxon>Bacteroidota</taxon>
        <taxon>Flavobacteriia</taxon>
        <taxon>Flavobacteriales</taxon>
        <taxon>Weeksellaceae</taxon>
        <taxon>Chryseobacterium group</taxon>
        <taxon>Chryseobacterium</taxon>
    </lineage>
</organism>
<reference evidence="2" key="1">
    <citation type="journal article" date="2019" name="Int. J. Syst. Evol. Microbiol.">
        <title>The Global Catalogue of Microorganisms (GCM) 10K type strain sequencing project: providing services to taxonomists for standard genome sequencing and annotation.</title>
        <authorList>
            <consortium name="The Broad Institute Genomics Platform"/>
            <consortium name="The Broad Institute Genome Sequencing Center for Infectious Disease"/>
            <person name="Wu L."/>
            <person name="Ma J."/>
        </authorList>
    </citation>
    <scope>NUCLEOTIDE SEQUENCE [LARGE SCALE GENOMIC DNA]</scope>
    <source>
        <strain evidence="2">CECT 7798</strain>
    </source>
</reference>
<name>A0ABV7XVP2_9FLAO</name>
<gene>
    <name evidence="1" type="ORF">ACFONJ_07610</name>
</gene>
<evidence type="ECO:0000313" key="2">
    <source>
        <dbReference type="Proteomes" id="UP001595735"/>
    </source>
</evidence>